<accession>A0ABM0K3T5</accession>
<dbReference type="Gene3D" id="1.10.533.10">
    <property type="entry name" value="Death Domain, Fas"/>
    <property type="match status" value="1"/>
</dbReference>
<evidence type="ECO:0000313" key="3">
    <source>
        <dbReference type="RefSeq" id="XP_005108101.2"/>
    </source>
</evidence>
<dbReference type="InterPro" id="IPR011992">
    <property type="entry name" value="EF-hand-dom_pair"/>
</dbReference>
<dbReference type="RefSeq" id="XP_005108101.2">
    <property type="nucleotide sequence ID" value="XM_005108044.3"/>
</dbReference>
<reference evidence="3" key="1">
    <citation type="submission" date="2025-08" db="UniProtKB">
        <authorList>
            <consortium name="RefSeq"/>
        </authorList>
    </citation>
    <scope>IDENTIFICATION</scope>
</reference>
<dbReference type="InterPro" id="IPR000488">
    <property type="entry name" value="Death_dom"/>
</dbReference>
<sequence>MGVYSSSFVVDPKSDVAVSGFSHPSKPNWITAHAVSTELSIAEVDRLWLRFRQMGANQDGVLTSEILSSPKLTGDVFVKNILKYFKGPDGHVSFESFLKALKWCEGQEIQVKARAIFQMMNNGNPIPRDMFQKILTRIYPNETEAEIKRITDIFFKAVDTNRKGQIDETSFSHAVLGLPRANTQNILNFHILPEKMRENVHQSLPEFSSQAGFVSASPFESQMPSDTILKEVAEKIHRKDWDLVANRLGFFADDIDSIRANNPNSTFKQAQQMLLDWKMREGDNAKASTLERILRTTGMVEASLLLAP</sequence>
<dbReference type="Pfam" id="PF00531">
    <property type="entry name" value="Death"/>
    <property type="match status" value="1"/>
</dbReference>
<dbReference type="GeneID" id="101845802"/>
<name>A0ABM0K3T5_APLCA</name>
<protein>
    <submittedName>
        <fullName evidence="3">Ankyrin-3</fullName>
    </submittedName>
</protein>
<keyword evidence="2" id="KW-1185">Reference proteome</keyword>
<dbReference type="SUPFAM" id="SSF47986">
    <property type="entry name" value="DEATH domain"/>
    <property type="match status" value="1"/>
</dbReference>
<dbReference type="PROSITE" id="PS50017">
    <property type="entry name" value="DEATH_DOMAIN"/>
    <property type="match status" value="1"/>
</dbReference>
<dbReference type="InterPro" id="IPR011029">
    <property type="entry name" value="DEATH-like_dom_sf"/>
</dbReference>
<proteinExistence type="predicted"/>
<dbReference type="Proteomes" id="UP000694888">
    <property type="component" value="Unplaced"/>
</dbReference>
<dbReference type="SUPFAM" id="SSF47473">
    <property type="entry name" value="EF-hand"/>
    <property type="match status" value="1"/>
</dbReference>
<evidence type="ECO:0000313" key="2">
    <source>
        <dbReference type="Proteomes" id="UP000694888"/>
    </source>
</evidence>
<evidence type="ECO:0000259" key="1">
    <source>
        <dbReference type="PROSITE" id="PS50017"/>
    </source>
</evidence>
<gene>
    <name evidence="3" type="primary">LOC101845802</name>
</gene>
<dbReference type="CDD" id="cd01670">
    <property type="entry name" value="Death"/>
    <property type="match status" value="1"/>
</dbReference>
<organism evidence="2 3">
    <name type="scientific">Aplysia californica</name>
    <name type="common">California sea hare</name>
    <dbReference type="NCBI Taxonomy" id="6500"/>
    <lineage>
        <taxon>Eukaryota</taxon>
        <taxon>Metazoa</taxon>
        <taxon>Spiralia</taxon>
        <taxon>Lophotrochozoa</taxon>
        <taxon>Mollusca</taxon>
        <taxon>Gastropoda</taxon>
        <taxon>Heterobranchia</taxon>
        <taxon>Euthyneura</taxon>
        <taxon>Tectipleura</taxon>
        <taxon>Aplysiida</taxon>
        <taxon>Aplysioidea</taxon>
        <taxon>Aplysiidae</taxon>
        <taxon>Aplysia</taxon>
    </lineage>
</organism>
<dbReference type="Gene3D" id="1.10.238.10">
    <property type="entry name" value="EF-hand"/>
    <property type="match status" value="1"/>
</dbReference>
<feature type="domain" description="Death" evidence="1">
    <location>
        <begin position="240"/>
        <end position="308"/>
    </location>
</feature>